<dbReference type="PROSITE" id="PS50977">
    <property type="entry name" value="HTH_TETR_2"/>
    <property type="match status" value="1"/>
</dbReference>
<dbReference type="InterPro" id="IPR050109">
    <property type="entry name" value="HTH-type_TetR-like_transc_reg"/>
</dbReference>
<evidence type="ECO:0000259" key="5">
    <source>
        <dbReference type="PROSITE" id="PS50977"/>
    </source>
</evidence>
<evidence type="ECO:0000313" key="7">
    <source>
        <dbReference type="Proteomes" id="UP000263094"/>
    </source>
</evidence>
<dbReference type="Gene3D" id="1.10.357.10">
    <property type="entry name" value="Tetracycline Repressor, domain 2"/>
    <property type="match status" value="1"/>
</dbReference>
<dbReference type="InterPro" id="IPR041583">
    <property type="entry name" value="TetR_C_31"/>
</dbReference>
<dbReference type="SUPFAM" id="SSF46689">
    <property type="entry name" value="Homeodomain-like"/>
    <property type="match status" value="1"/>
</dbReference>
<keyword evidence="3" id="KW-0804">Transcription</keyword>
<evidence type="ECO:0000256" key="2">
    <source>
        <dbReference type="ARBA" id="ARBA00023125"/>
    </source>
</evidence>
<dbReference type="InterPro" id="IPR001647">
    <property type="entry name" value="HTH_TetR"/>
</dbReference>
<evidence type="ECO:0000313" key="6">
    <source>
        <dbReference type="EMBL" id="RFU82809.1"/>
    </source>
</evidence>
<organism evidence="6 7">
    <name type="scientific">Streptomyces triticagri</name>
    <dbReference type="NCBI Taxonomy" id="2293568"/>
    <lineage>
        <taxon>Bacteria</taxon>
        <taxon>Bacillati</taxon>
        <taxon>Actinomycetota</taxon>
        <taxon>Actinomycetes</taxon>
        <taxon>Kitasatosporales</taxon>
        <taxon>Streptomycetaceae</taxon>
        <taxon>Streptomyces</taxon>
    </lineage>
</organism>
<keyword evidence="1" id="KW-0805">Transcription regulation</keyword>
<dbReference type="EMBL" id="QUAK01000232">
    <property type="protein sequence ID" value="RFU82809.1"/>
    <property type="molecule type" value="Genomic_DNA"/>
</dbReference>
<keyword evidence="7" id="KW-1185">Reference proteome</keyword>
<dbReference type="GO" id="GO:0003700">
    <property type="term" value="F:DNA-binding transcription factor activity"/>
    <property type="evidence" value="ECO:0007669"/>
    <property type="project" value="TreeGrafter"/>
</dbReference>
<dbReference type="Pfam" id="PF00440">
    <property type="entry name" value="TetR_N"/>
    <property type="match status" value="1"/>
</dbReference>
<proteinExistence type="predicted"/>
<sequence>MRGNVPRVSFARTNESEEFTLPWNRPGSGRLRCDRAGRRTITGAPLSTDVRTRILATALELIGERGIAGLTNRAVARAAQVSLGTLTYHFSSQEELLGEALRAFVDAEISRLAVITAQVEGSTMSVDEALGHARDAIEARTSRRAQTAQLELYLYATRDESLRAAAARCYAAYDRVAAASLKAIGVPEADRVAPLLGGLIDGLELRRLAVDDLRIDLAEALAALVAGLKASPAPE</sequence>
<dbReference type="PANTHER" id="PTHR30055">
    <property type="entry name" value="HTH-TYPE TRANSCRIPTIONAL REGULATOR RUTR"/>
    <property type="match status" value="1"/>
</dbReference>
<dbReference type="PRINTS" id="PR00455">
    <property type="entry name" value="HTHTETR"/>
</dbReference>
<dbReference type="Pfam" id="PF17940">
    <property type="entry name" value="TetR_C_31"/>
    <property type="match status" value="1"/>
</dbReference>
<evidence type="ECO:0000256" key="3">
    <source>
        <dbReference type="ARBA" id="ARBA00023163"/>
    </source>
</evidence>
<protein>
    <submittedName>
        <fullName evidence="6">TetR/AcrR family transcriptional regulator</fullName>
    </submittedName>
</protein>
<dbReference type="GO" id="GO:0000976">
    <property type="term" value="F:transcription cis-regulatory region binding"/>
    <property type="evidence" value="ECO:0007669"/>
    <property type="project" value="TreeGrafter"/>
</dbReference>
<evidence type="ECO:0000256" key="1">
    <source>
        <dbReference type="ARBA" id="ARBA00023015"/>
    </source>
</evidence>
<comment type="caution">
    <text evidence="6">The sequence shown here is derived from an EMBL/GenBank/DDBJ whole genome shotgun (WGS) entry which is preliminary data.</text>
</comment>
<keyword evidence="2 4" id="KW-0238">DNA-binding</keyword>
<dbReference type="InterPro" id="IPR009057">
    <property type="entry name" value="Homeodomain-like_sf"/>
</dbReference>
<reference evidence="6 7" key="1">
    <citation type="submission" date="2018-08" db="EMBL/GenBank/DDBJ databases">
        <title>Isolation, diversity and antifungal activity of Actinobacteria from wheat.</title>
        <authorList>
            <person name="Han C."/>
        </authorList>
    </citation>
    <scope>NUCLEOTIDE SEQUENCE [LARGE SCALE GENOMIC DNA]</scope>
    <source>
        <strain evidence="6 7">NEAU-YY421</strain>
    </source>
</reference>
<dbReference type="Proteomes" id="UP000263094">
    <property type="component" value="Unassembled WGS sequence"/>
</dbReference>
<accession>A0A372LW85</accession>
<evidence type="ECO:0000256" key="4">
    <source>
        <dbReference type="PROSITE-ProRule" id="PRU00335"/>
    </source>
</evidence>
<name>A0A372LW85_9ACTN</name>
<feature type="DNA-binding region" description="H-T-H motif" evidence="4">
    <location>
        <begin position="71"/>
        <end position="90"/>
    </location>
</feature>
<dbReference type="AlphaFoldDB" id="A0A372LW85"/>
<gene>
    <name evidence="6" type="ORF">DY218_31185</name>
</gene>
<feature type="domain" description="HTH tetR-type" evidence="5">
    <location>
        <begin position="48"/>
        <end position="108"/>
    </location>
</feature>
<dbReference type="PANTHER" id="PTHR30055:SF234">
    <property type="entry name" value="HTH-TYPE TRANSCRIPTIONAL REGULATOR BETI"/>
    <property type="match status" value="1"/>
</dbReference>